<organism evidence="1 2">
    <name type="scientific">Dendrolimus kikuchii</name>
    <dbReference type="NCBI Taxonomy" id="765133"/>
    <lineage>
        <taxon>Eukaryota</taxon>
        <taxon>Metazoa</taxon>
        <taxon>Ecdysozoa</taxon>
        <taxon>Arthropoda</taxon>
        <taxon>Hexapoda</taxon>
        <taxon>Insecta</taxon>
        <taxon>Pterygota</taxon>
        <taxon>Neoptera</taxon>
        <taxon>Endopterygota</taxon>
        <taxon>Lepidoptera</taxon>
        <taxon>Glossata</taxon>
        <taxon>Ditrysia</taxon>
        <taxon>Bombycoidea</taxon>
        <taxon>Lasiocampidae</taxon>
        <taxon>Dendrolimus</taxon>
    </lineage>
</organism>
<evidence type="ECO:0000313" key="2">
    <source>
        <dbReference type="Proteomes" id="UP000824533"/>
    </source>
</evidence>
<proteinExistence type="predicted"/>
<name>A0ACC1CLY9_9NEOP</name>
<reference evidence="1 2" key="1">
    <citation type="journal article" date="2021" name="Front. Genet.">
        <title>Chromosome-Level Genome Assembly Reveals Significant Gene Expansion in the Toll and IMD Signaling Pathways of Dendrolimus kikuchii.</title>
        <authorList>
            <person name="Zhou J."/>
            <person name="Wu P."/>
            <person name="Xiong Z."/>
            <person name="Liu N."/>
            <person name="Zhao N."/>
            <person name="Ji M."/>
            <person name="Qiu Y."/>
            <person name="Yang B."/>
        </authorList>
    </citation>
    <scope>NUCLEOTIDE SEQUENCE [LARGE SCALE GENOMIC DNA]</scope>
    <source>
        <strain evidence="1">Ann1</strain>
    </source>
</reference>
<keyword evidence="2" id="KW-1185">Reference proteome</keyword>
<sequence length="152" mass="17446">MHSILKIVVSMFLLSSVVASTYQGSAKLRRDGILNLYPFPRVGRATHRTWQLPFNDAYLDSDQIKRSSLVPFPRIGRRDLSMLRPEPLHTDQNPPTGVRRTGDSPGMWFGPRLGRSFQSEEDDITVQTDNNYHSDPELMEPIHEERVKRQAT</sequence>
<dbReference type="EMBL" id="CM034407">
    <property type="protein sequence ID" value="KAJ0172624.1"/>
    <property type="molecule type" value="Genomic_DNA"/>
</dbReference>
<gene>
    <name evidence="1" type="ORF">K1T71_011763</name>
</gene>
<protein>
    <submittedName>
        <fullName evidence="1">Uncharacterized protein</fullName>
    </submittedName>
</protein>
<accession>A0ACC1CLY9</accession>
<comment type="caution">
    <text evidence="1">The sequence shown here is derived from an EMBL/GenBank/DDBJ whole genome shotgun (WGS) entry which is preliminary data.</text>
</comment>
<dbReference type="Proteomes" id="UP000824533">
    <property type="component" value="Linkage Group LG21"/>
</dbReference>
<evidence type="ECO:0000313" key="1">
    <source>
        <dbReference type="EMBL" id="KAJ0172624.1"/>
    </source>
</evidence>